<feature type="transmembrane region" description="Helical" evidence="1">
    <location>
        <begin position="127"/>
        <end position="144"/>
    </location>
</feature>
<name>A0A4Q6XQZ2_9SPHI</name>
<protein>
    <submittedName>
        <fullName evidence="2">TIGR00341 family protein</fullName>
    </submittedName>
</protein>
<feature type="transmembrane region" description="Helical" evidence="1">
    <location>
        <begin position="89"/>
        <end position="107"/>
    </location>
</feature>
<proteinExistence type="predicted"/>
<feature type="transmembrane region" description="Helical" evidence="1">
    <location>
        <begin position="226"/>
        <end position="245"/>
    </location>
</feature>
<feature type="transmembrane region" description="Helical" evidence="1">
    <location>
        <begin position="184"/>
        <end position="206"/>
    </location>
</feature>
<dbReference type="OrthoDB" id="9790659at2"/>
<gene>
    <name evidence="2" type="ORF">EWE74_07690</name>
</gene>
<dbReference type="PANTHER" id="PTHR20992">
    <property type="entry name" value="AT15442P-RELATED"/>
    <property type="match status" value="1"/>
</dbReference>
<dbReference type="EMBL" id="SGIT01000001">
    <property type="protein sequence ID" value="RZF62660.1"/>
    <property type="molecule type" value="Genomic_DNA"/>
</dbReference>
<dbReference type="InterPro" id="IPR005240">
    <property type="entry name" value="DUF389"/>
</dbReference>
<evidence type="ECO:0000256" key="1">
    <source>
        <dbReference type="SAM" id="Phobius"/>
    </source>
</evidence>
<sequence length="437" mass="49141">MSKILRFFDLHNGEDKKETVLESVVSNISFRGANAWILACAIVIASIGLNVNSTAVIIGAMLISPLMGPIVGAGFALGTFDFALLQKSIKNLLIATGISLLVSFLYFSLSPFKEAQSELLARTSPNIYDVLIAFFGGLVGVIATTRVNKGNPIPGVAIATALMPPLCTAGYGLAIGNINYFAGALYLYIINCVFICLATFVIVKYLRYPKMHYVDKQKEKRITQSITIITLILVLPSLYFAYKLLQERKYTYKVHDFVQQELTEKGYTVIYERLLQNTSPKRLELAFLAKKFSESEINSLERSMQTFGIENTELIIRQDSLDLRSSILNEINQSNTSVNEKDLTIRALNNRLAKYDMMDDRLRSNMTILFPEVNKYSIGIQNQYVTQDSLAKYIAFIYSTTEAFTGEQDNKLQEWIKSQFPQDSLEFIKKTSGEERP</sequence>
<evidence type="ECO:0000313" key="3">
    <source>
        <dbReference type="Proteomes" id="UP000292855"/>
    </source>
</evidence>
<feature type="transmembrane region" description="Helical" evidence="1">
    <location>
        <begin position="156"/>
        <end position="178"/>
    </location>
</feature>
<dbReference type="PANTHER" id="PTHR20992:SF9">
    <property type="entry name" value="AT15442P-RELATED"/>
    <property type="match status" value="1"/>
</dbReference>
<comment type="caution">
    <text evidence="2">The sequence shown here is derived from an EMBL/GenBank/DDBJ whole genome shotgun (WGS) entry which is preliminary data.</text>
</comment>
<evidence type="ECO:0000313" key="2">
    <source>
        <dbReference type="EMBL" id="RZF62660.1"/>
    </source>
</evidence>
<keyword evidence="1" id="KW-0472">Membrane</keyword>
<feature type="transmembrane region" description="Helical" evidence="1">
    <location>
        <begin position="57"/>
        <end position="77"/>
    </location>
</feature>
<accession>A0A4Q6XQZ2</accession>
<keyword evidence="3" id="KW-1185">Reference proteome</keyword>
<dbReference type="Pfam" id="PF04087">
    <property type="entry name" value="DUF389"/>
    <property type="match status" value="1"/>
</dbReference>
<dbReference type="RefSeq" id="WP_130140885.1">
    <property type="nucleotide sequence ID" value="NZ_SGIT01000001.1"/>
</dbReference>
<feature type="transmembrane region" description="Helical" evidence="1">
    <location>
        <begin position="33"/>
        <end position="51"/>
    </location>
</feature>
<keyword evidence="1" id="KW-0812">Transmembrane</keyword>
<dbReference type="Proteomes" id="UP000292855">
    <property type="component" value="Unassembled WGS sequence"/>
</dbReference>
<dbReference type="NCBIfam" id="TIGR00341">
    <property type="entry name" value="TIGR00341 family protein"/>
    <property type="match status" value="1"/>
</dbReference>
<organism evidence="2 3">
    <name type="scientific">Sphingobacterium corticibacterium</name>
    <dbReference type="NCBI Taxonomy" id="2484746"/>
    <lineage>
        <taxon>Bacteria</taxon>
        <taxon>Pseudomonadati</taxon>
        <taxon>Bacteroidota</taxon>
        <taxon>Sphingobacteriia</taxon>
        <taxon>Sphingobacteriales</taxon>
        <taxon>Sphingobacteriaceae</taxon>
        <taxon>Sphingobacterium</taxon>
    </lineage>
</organism>
<dbReference type="AlphaFoldDB" id="A0A4Q6XQZ2"/>
<keyword evidence="1" id="KW-1133">Transmembrane helix</keyword>
<reference evidence="2 3" key="1">
    <citation type="submission" date="2019-02" db="EMBL/GenBank/DDBJ databases">
        <authorList>
            <person name="Li Y."/>
        </authorList>
    </citation>
    <scope>NUCLEOTIDE SEQUENCE [LARGE SCALE GENOMIC DNA]</scope>
    <source>
        <strain evidence="2 3">30C10-4-7</strain>
    </source>
</reference>